<reference evidence="3 4" key="1">
    <citation type="journal article" date="2021" name="MBio">
        <title>A New Model Trypanosomatid, Novymonas esmeraldas: Genomic Perception of Its 'Candidatus Pandoraea novymonadis' Endosymbiont.</title>
        <authorList>
            <person name="Zakharova A."/>
            <person name="Saura A."/>
            <person name="Butenko A."/>
            <person name="Podesvova L."/>
            <person name="Warmusova S."/>
            <person name="Kostygov A.Y."/>
            <person name="Nenarokova A."/>
            <person name="Lukes J."/>
            <person name="Opperdoes F.R."/>
            <person name="Yurchenko V."/>
        </authorList>
    </citation>
    <scope>NUCLEOTIDE SEQUENCE [LARGE SCALE GENOMIC DNA]</scope>
    <source>
        <strain evidence="3 4">E262AT.01</strain>
    </source>
</reference>
<sequence>MASPTAAHCGSAWMARCMRDVKAAKLEQVVRPYASGGGATSDTVPVRTLVATARVHRGERLGTIARDAVLTGERAAQLLRHACRGQPSDVRAGVLQPLAAQRYDDVVARLSALPSATAATPPHLLLSRDAVLATIALYLTRSPLNAGAVPADDPLRAWADALPRRPPPMGALLRRGFLLGDDAAAAAPPLPRRLRLGQRTRAVSPGEDLAAASTELMVQAVDSGEVELADLRQPEVEVVLSPTVLANYYKGRTSALTQRQLESQRARDGTAAAEAGALALFLSWERQLQTHLVDAMLPTLLLSSSSSTSTSAAAAEVLRDTPAWQAEESALRWAHFMTRSRAVNANWRRRGPPLLSVVPFVDMLNHTSAATAAANVVYEVQDGGDVSVTASRTIEAGEELVLRYGHVGQRGCLFGDEPRALRHTAREERDGRLAKAAAVERDVRRIERRHRWEMYAEDEDDNDGGSDGAAHCSTGTTDTSSTAAVAHREMAQEVAWLWRFGFLRTAEEKNGEAALLWSRGLRSRIAHLTDVRRKGRPGEFVVGVPEGLRHLREQRAQLERDRYSNQRVFPPQQV</sequence>
<feature type="region of interest" description="Disordered" evidence="1">
    <location>
        <begin position="457"/>
        <end position="478"/>
    </location>
</feature>
<dbReference type="InterPro" id="IPR046341">
    <property type="entry name" value="SET_dom_sf"/>
</dbReference>
<feature type="compositionally biased region" description="Low complexity" evidence="1">
    <location>
        <begin position="468"/>
        <end position="478"/>
    </location>
</feature>
<dbReference type="GO" id="GO:0016279">
    <property type="term" value="F:protein-lysine N-methyltransferase activity"/>
    <property type="evidence" value="ECO:0007669"/>
    <property type="project" value="TreeGrafter"/>
</dbReference>
<dbReference type="InterPro" id="IPR050600">
    <property type="entry name" value="SETD3_SETD6_MTase"/>
</dbReference>
<comment type="caution">
    <text evidence="3">The sequence shown here is derived from an EMBL/GenBank/DDBJ whole genome shotgun (WGS) entry which is preliminary data.</text>
</comment>
<accession>A0AAW0ETL1</accession>
<gene>
    <name evidence="3" type="ORF">NESM_000683600</name>
</gene>
<dbReference type="InterPro" id="IPR001214">
    <property type="entry name" value="SET_dom"/>
</dbReference>
<evidence type="ECO:0000259" key="2">
    <source>
        <dbReference type="Pfam" id="PF00856"/>
    </source>
</evidence>
<evidence type="ECO:0000313" key="4">
    <source>
        <dbReference type="Proteomes" id="UP001430356"/>
    </source>
</evidence>
<dbReference type="Pfam" id="PF00856">
    <property type="entry name" value="SET"/>
    <property type="match status" value="1"/>
</dbReference>
<evidence type="ECO:0000313" key="3">
    <source>
        <dbReference type="EMBL" id="KAK7197363.1"/>
    </source>
</evidence>
<dbReference type="Proteomes" id="UP001430356">
    <property type="component" value="Unassembled WGS sequence"/>
</dbReference>
<name>A0AAW0ETL1_9TRYP</name>
<organism evidence="3 4">
    <name type="scientific">Novymonas esmeraldas</name>
    <dbReference type="NCBI Taxonomy" id="1808958"/>
    <lineage>
        <taxon>Eukaryota</taxon>
        <taxon>Discoba</taxon>
        <taxon>Euglenozoa</taxon>
        <taxon>Kinetoplastea</taxon>
        <taxon>Metakinetoplastina</taxon>
        <taxon>Trypanosomatida</taxon>
        <taxon>Trypanosomatidae</taxon>
        <taxon>Novymonas</taxon>
    </lineage>
</organism>
<keyword evidence="4" id="KW-1185">Reference proteome</keyword>
<proteinExistence type="predicted"/>
<dbReference type="PANTHER" id="PTHR13271">
    <property type="entry name" value="UNCHARACTERIZED PUTATIVE METHYLTRANSFERASE"/>
    <property type="match status" value="1"/>
</dbReference>
<dbReference type="PANTHER" id="PTHR13271:SF151">
    <property type="entry name" value="SET DOMAIN-CONTAINING PROTEIN 4"/>
    <property type="match status" value="1"/>
</dbReference>
<feature type="domain" description="SET" evidence="2">
    <location>
        <begin position="183"/>
        <end position="405"/>
    </location>
</feature>
<dbReference type="Gene3D" id="3.90.1410.10">
    <property type="entry name" value="set domain protein methyltransferase, domain 1"/>
    <property type="match status" value="1"/>
</dbReference>
<evidence type="ECO:0000256" key="1">
    <source>
        <dbReference type="SAM" id="MobiDB-lite"/>
    </source>
</evidence>
<dbReference type="AlphaFoldDB" id="A0AAW0ETL1"/>
<protein>
    <submittedName>
        <fullName evidence="3">SET domain containing protein</fullName>
    </submittedName>
</protein>
<dbReference type="SUPFAM" id="SSF82199">
    <property type="entry name" value="SET domain"/>
    <property type="match status" value="1"/>
</dbReference>
<dbReference type="EMBL" id="JAECZO010000103">
    <property type="protein sequence ID" value="KAK7197363.1"/>
    <property type="molecule type" value="Genomic_DNA"/>
</dbReference>